<reference evidence="2" key="1">
    <citation type="submission" date="2023-08" db="EMBL/GenBank/DDBJ databases">
        <title>Genomic characterization of piscicolin 126 produced by Carnobacterium maltaromaticum CM22 strain isolated from salmon (Salmo salar).</title>
        <authorList>
            <person name="Gonzalez-Gragera E."/>
            <person name="Garcia-Lopez J.D."/>
            <person name="Teso-Perez C."/>
            <person name="Gimenez-Hernandez I."/>
            <person name="Peralta-Sanchez J.M."/>
            <person name="Valdivia E."/>
            <person name="Montalban-Lopez M."/>
            <person name="Martin-Platero A.M."/>
            <person name="Banos A."/>
            <person name="Martinez-Bueno M."/>
        </authorList>
    </citation>
    <scope>NUCLEOTIDE SEQUENCE</scope>
    <source>
        <strain evidence="2">CM22</strain>
    </source>
</reference>
<evidence type="ECO:0000259" key="1">
    <source>
        <dbReference type="Pfam" id="PF24032"/>
    </source>
</evidence>
<dbReference type="AlphaFoldDB" id="A0AAW9K7X2"/>
<dbReference type="InterPro" id="IPR056937">
    <property type="entry name" value="YqbQ/XkdQ"/>
</dbReference>
<accession>A0AAW9K7X2</accession>
<gene>
    <name evidence="2" type="ORF">RAK27_16675</name>
</gene>
<organism evidence="2 3">
    <name type="scientific">Carnobacterium maltaromaticum</name>
    <name type="common">Carnobacterium piscicola</name>
    <dbReference type="NCBI Taxonomy" id="2751"/>
    <lineage>
        <taxon>Bacteria</taxon>
        <taxon>Bacillati</taxon>
        <taxon>Bacillota</taxon>
        <taxon>Bacilli</taxon>
        <taxon>Lactobacillales</taxon>
        <taxon>Carnobacteriaceae</taxon>
        <taxon>Carnobacterium</taxon>
    </lineage>
</organism>
<sequence length="322" mass="36697">MNIEFLIQNIKNGKVYDISQLVSDVEWVTDIDFQPGKLQFDLLMDKNVQVNHGDIIRFKVAGQGIFLGKVFVKKRSQKSVWSITAYDQMRYLKNEDTTVFGALPSHDVFAKICRDNELPYKIVDRSGWNVPATIQDKKSLFTMIQNALDLTLVHYGMWYIIRDRFGVLEHVALNSLVTKLVIGDYSLATDYDFQSSIDDAANQIKLTRDNKETAKREVYIVKDSKNINYWGKLQYHETVKENMNEAQIAKQAEMLLKAKNNETKTLKVGCIGDQSISAGSGIVLMLTDLEAEGFKKQQLAIVSKCSHKWGETHTMDLTLKVV</sequence>
<protein>
    <recommendedName>
        <fullName evidence="1">YqbQ/XkdQ domain-containing protein</fullName>
    </recommendedName>
</protein>
<feature type="domain" description="YqbQ/XkdQ" evidence="1">
    <location>
        <begin position="25"/>
        <end position="320"/>
    </location>
</feature>
<proteinExistence type="predicted"/>
<comment type="caution">
    <text evidence="2">The sequence shown here is derived from an EMBL/GenBank/DDBJ whole genome shotgun (WGS) entry which is preliminary data.</text>
</comment>
<name>A0AAW9K7X2_CARML</name>
<evidence type="ECO:0000313" key="2">
    <source>
        <dbReference type="EMBL" id="MDZ5760274.1"/>
    </source>
</evidence>
<dbReference type="EMBL" id="JAVBVO010000005">
    <property type="protein sequence ID" value="MDZ5760274.1"/>
    <property type="molecule type" value="Genomic_DNA"/>
</dbReference>
<evidence type="ECO:0000313" key="3">
    <source>
        <dbReference type="Proteomes" id="UP001290462"/>
    </source>
</evidence>
<dbReference type="Proteomes" id="UP001290462">
    <property type="component" value="Unassembled WGS sequence"/>
</dbReference>
<dbReference type="RefSeq" id="WP_317943274.1">
    <property type="nucleotide sequence ID" value="NZ_JAVBVO010000005.1"/>
</dbReference>
<dbReference type="Pfam" id="PF24032">
    <property type="entry name" value="YQBQ"/>
    <property type="match status" value="1"/>
</dbReference>